<accession>A0A1V3IBK0</accession>
<reference evidence="2 3" key="1">
    <citation type="submission" date="2016-10" db="EMBL/GenBank/DDBJ databases">
        <title>Rodentibacter gen. nov. and new species.</title>
        <authorList>
            <person name="Christensen H."/>
        </authorList>
    </citation>
    <scope>NUCLEOTIDE SEQUENCE [LARGE SCALE GENOMIC DNA]</scope>
    <source>
        <strain evidence="2 3">Ac69</strain>
    </source>
</reference>
<dbReference type="AlphaFoldDB" id="A0A1V3IBK0"/>
<name>A0A1V3IBK0_9PAST</name>
<comment type="caution">
    <text evidence="2">The sequence shown here is derived from an EMBL/GenBank/DDBJ whole genome shotgun (WGS) entry which is preliminary data.</text>
</comment>
<organism evidence="2 3">
    <name type="scientific">Rodentibacter heidelbergensis</name>
    <dbReference type="NCBI Taxonomy" id="1908258"/>
    <lineage>
        <taxon>Bacteria</taxon>
        <taxon>Pseudomonadati</taxon>
        <taxon>Pseudomonadota</taxon>
        <taxon>Gammaproteobacteria</taxon>
        <taxon>Pasteurellales</taxon>
        <taxon>Pasteurellaceae</taxon>
        <taxon>Rodentibacter</taxon>
    </lineage>
</organism>
<protein>
    <submittedName>
        <fullName evidence="2">Uncharacterized protein</fullName>
    </submittedName>
</protein>
<dbReference type="Proteomes" id="UP000189437">
    <property type="component" value="Unassembled WGS sequence"/>
</dbReference>
<feature type="chain" id="PRO_5013251433" evidence="1">
    <location>
        <begin position="19"/>
        <end position="176"/>
    </location>
</feature>
<dbReference type="OrthoDB" id="5690238at2"/>
<evidence type="ECO:0000313" key="2">
    <source>
        <dbReference type="EMBL" id="OOF37563.1"/>
    </source>
</evidence>
<dbReference type="EMBL" id="MLHH01000003">
    <property type="protein sequence ID" value="OOF37563.1"/>
    <property type="molecule type" value="Genomic_DNA"/>
</dbReference>
<dbReference type="PROSITE" id="PS51257">
    <property type="entry name" value="PROKAR_LIPOPROTEIN"/>
    <property type="match status" value="1"/>
</dbReference>
<evidence type="ECO:0000313" key="3">
    <source>
        <dbReference type="Proteomes" id="UP000189437"/>
    </source>
</evidence>
<evidence type="ECO:0000256" key="1">
    <source>
        <dbReference type="SAM" id="SignalP"/>
    </source>
</evidence>
<sequence length="176" mass="19828">MKKCFLIFSSLALLTGCAQIEAVKREIVPAHFSAKDFVGKWYCSSSYGDWNLVTKEYYDMKPNGMMKNTGTVTAPLLSGGADLKYEYSINAYWQVEGWYLVQKQAGKGTVKRLHSAKALAAIKQDPKLKQKELRLYNLFKNMASGHHSARRQIESVNKNEFTTLANTSAEICSRVD</sequence>
<keyword evidence="1" id="KW-0732">Signal</keyword>
<gene>
    <name evidence="2" type="ORF">BKK48_01140</name>
</gene>
<proteinExistence type="predicted"/>
<dbReference type="RefSeq" id="WP_077426386.1">
    <property type="nucleotide sequence ID" value="NZ_MLHH01000003.1"/>
</dbReference>
<keyword evidence="3" id="KW-1185">Reference proteome</keyword>
<feature type="signal peptide" evidence="1">
    <location>
        <begin position="1"/>
        <end position="18"/>
    </location>
</feature>
<dbReference type="STRING" id="1908258.BKK48_01140"/>